<reference evidence="1" key="2">
    <citation type="journal article" date="2015" name="Data Brief">
        <title>Shoot transcriptome of the giant reed, Arundo donax.</title>
        <authorList>
            <person name="Barrero R.A."/>
            <person name="Guerrero F.D."/>
            <person name="Moolhuijzen P."/>
            <person name="Goolsby J.A."/>
            <person name="Tidwell J."/>
            <person name="Bellgard S.E."/>
            <person name="Bellgard M.I."/>
        </authorList>
    </citation>
    <scope>NUCLEOTIDE SEQUENCE</scope>
    <source>
        <tissue evidence="1">Shoot tissue taken approximately 20 cm above the soil surface</tissue>
    </source>
</reference>
<organism evidence="1">
    <name type="scientific">Arundo donax</name>
    <name type="common">Giant reed</name>
    <name type="synonym">Donax arundinaceus</name>
    <dbReference type="NCBI Taxonomy" id="35708"/>
    <lineage>
        <taxon>Eukaryota</taxon>
        <taxon>Viridiplantae</taxon>
        <taxon>Streptophyta</taxon>
        <taxon>Embryophyta</taxon>
        <taxon>Tracheophyta</taxon>
        <taxon>Spermatophyta</taxon>
        <taxon>Magnoliopsida</taxon>
        <taxon>Liliopsida</taxon>
        <taxon>Poales</taxon>
        <taxon>Poaceae</taxon>
        <taxon>PACMAD clade</taxon>
        <taxon>Arundinoideae</taxon>
        <taxon>Arundineae</taxon>
        <taxon>Arundo</taxon>
    </lineage>
</organism>
<evidence type="ECO:0000313" key="1">
    <source>
        <dbReference type="EMBL" id="JAD15038.1"/>
    </source>
</evidence>
<protein>
    <submittedName>
        <fullName evidence="1">ADP-ribosylation factor GTPase-activating protein 3</fullName>
    </submittedName>
</protein>
<dbReference type="EMBL" id="GBRH01282857">
    <property type="protein sequence ID" value="JAD15038.1"/>
    <property type="molecule type" value="Transcribed_RNA"/>
</dbReference>
<accession>A0A0A8XQP9</accession>
<reference evidence="1" key="1">
    <citation type="submission" date="2014-09" db="EMBL/GenBank/DDBJ databases">
        <authorList>
            <person name="Magalhaes I.L.F."/>
            <person name="Oliveira U."/>
            <person name="Santos F.R."/>
            <person name="Vidigal T.H.D.A."/>
            <person name="Brescovit A.D."/>
            <person name="Santos A.J."/>
        </authorList>
    </citation>
    <scope>NUCLEOTIDE SEQUENCE</scope>
    <source>
        <tissue evidence="1">Shoot tissue taken approximately 20 cm above the soil surface</tissue>
    </source>
</reference>
<name>A0A0A8XQP9_ARUDO</name>
<proteinExistence type="predicted"/>
<sequence>MESNGAGN</sequence>